<dbReference type="OrthoDB" id="10026306at2759"/>
<dbReference type="Proteomes" id="UP000663882">
    <property type="component" value="Unassembled WGS sequence"/>
</dbReference>
<evidence type="ECO:0000313" key="4">
    <source>
        <dbReference type="EMBL" id="CAF3644363.1"/>
    </source>
</evidence>
<dbReference type="Proteomes" id="UP000663823">
    <property type="component" value="Unassembled WGS sequence"/>
</dbReference>
<evidence type="ECO:0000313" key="6">
    <source>
        <dbReference type="Proteomes" id="UP000663882"/>
    </source>
</evidence>
<dbReference type="EMBL" id="CAJOAX010000747">
    <property type="protein sequence ID" value="CAF3644363.1"/>
    <property type="molecule type" value="Genomic_DNA"/>
</dbReference>
<dbReference type="InterPro" id="IPR001810">
    <property type="entry name" value="F-box_dom"/>
</dbReference>
<dbReference type="EMBL" id="CAJOBE010001403">
    <property type="protein sequence ID" value="CAF3740817.1"/>
    <property type="molecule type" value="Genomic_DNA"/>
</dbReference>
<proteinExistence type="predicted"/>
<dbReference type="EMBL" id="CAJNOO010000921">
    <property type="protein sequence ID" value="CAF1062068.1"/>
    <property type="molecule type" value="Genomic_DNA"/>
</dbReference>
<reference evidence="3" key="1">
    <citation type="submission" date="2021-02" db="EMBL/GenBank/DDBJ databases">
        <authorList>
            <person name="Nowell W R."/>
        </authorList>
    </citation>
    <scope>NUCLEOTIDE SEQUENCE</scope>
</reference>
<comment type="caution">
    <text evidence="3">The sequence shown here is derived from an EMBL/GenBank/DDBJ whole genome shotgun (WGS) entry which is preliminary data.</text>
</comment>
<evidence type="ECO:0000313" key="3">
    <source>
        <dbReference type="EMBL" id="CAF1062068.1"/>
    </source>
</evidence>
<dbReference type="SUPFAM" id="SSF81383">
    <property type="entry name" value="F-box domain"/>
    <property type="match status" value="1"/>
</dbReference>
<protein>
    <recommendedName>
        <fullName evidence="1">F-box domain-containing protein</fullName>
    </recommendedName>
</protein>
<evidence type="ECO:0000259" key="1">
    <source>
        <dbReference type="PROSITE" id="PS50181"/>
    </source>
</evidence>
<evidence type="ECO:0000313" key="5">
    <source>
        <dbReference type="EMBL" id="CAF3740817.1"/>
    </source>
</evidence>
<dbReference type="Proteomes" id="UP000663874">
    <property type="component" value="Unassembled WGS sequence"/>
</dbReference>
<evidence type="ECO:0000313" key="2">
    <source>
        <dbReference type="EMBL" id="CAF0972327.1"/>
    </source>
</evidence>
<accession>A0A814L741</accession>
<dbReference type="AlphaFoldDB" id="A0A814L741"/>
<name>A0A814L741_9BILA</name>
<dbReference type="Proteomes" id="UP000663889">
    <property type="component" value="Unassembled WGS sequence"/>
</dbReference>
<gene>
    <name evidence="5" type="ORF">FNK824_LOCUS11667</name>
    <name evidence="4" type="ORF">OTI717_LOCUS9012</name>
    <name evidence="3" type="ORF">RFH988_LOCUS17310</name>
    <name evidence="2" type="ORF">SEV965_LOCUS9312</name>
</gene>
<dbReference type="InterPro" id="IPR036047">
    <property type="entry name" value="F-box-like_dom_sf"/>
</dbReference>
<dbReference type="EMBL" id="CAJNOU010000360">
    <property type="protein sequence ID" value="CAF0972327.1"/>
    <property type="molecule type" value="Genomic_DNA"/>
</dbReference>
<organism evidence="3 6">
    <name type="scientific">Rotaria sordida</name>
    <dbReference type="NCBI Taxonomy" id="392033"/>
    <lineage>
        <taxon>Eukaryota</taxon>
        <taxon>Metazoa</taxon>
        <taxon>Spiralia</taxon>
        <taxon>Gnathifera</taxon>
        <taxon>Rotifera</taxon>
        <taxon>Eurotatoria</taxon>
        <taxon>Bdelloidea</taxon>
        <taxon>Philodinida</taxon>
        <taxon>Philodinidae</taxon>
        <taxon>Rotaria</taxon>
    </lineage>
</organism>
<sequence length="441" mass="51637">MNIRDEKIIMAHSLVQLDDLSDEVLIYILKKLDNDQVLYSLMGVNKRLNTLVHDSIFTSHLTLMTRSANDCISPLSERILHRFYSQILPEIHHQIQWLNVESSSMERILSGNYPNLYGLGLYNLEIEITAHLFTKLYVSVGSFNDCLYLLDGRFDQLRALYVNISWIHCYSRLISNNMESLPDLKCFSLHCGTDTLAYDELIVPLLHRMFNLEKLDLYLAICCKNALIDGNNLKKNIINRMPKLNKFTFNIRSTVRLNNQINLPSNEDIQYTFNHFPNNQIISCVDYFSEIKQGGISKYVREVSLFDEQPFEHYFFFQISKSFPFIKKLTLINEKPQNDKQSGKLDDKNEHLSISEYPHLSQLNLTEAHDDYIEEFLVDTKTCLPNNLYLSVDYQVLKRVTQHFTSNTTRNNCKKLRSLSLIGKYRIPKYVKEYFPHTKIL</sequence>
<dbReference type="PROSITE" id="PS50181">
    <property type="entry name" value="FBOX"/>
    <property type="match status" value="1"/>
</dbReference>
<feature type="domain" description="F-box" evidence="1">
    <location>
        <begin position="14"/>
        <end position="61"/>
    </location>
</feature>